<name>A0AA47IKU3_ACTNA</name>
<dbReference type="RefSeq" id="WP_256700460.1">
    <property type="nucleotide sequence ID" value="NZ_CP113787.1"/>
</dbReference>
<organism evidence="1 2">
    <name type="scientific">Actinomyces naeslundii</name>
    <dbReference type="NCBI Taxonomy" id="1655"/>
    <lineage>
        <taxon>Bacteria</taxon>
        <taxon>Bacillati</taxon>
        <taxon>Actinomycetota</taxon>
        <taxon>Actinomycetes</taxon>
        <taxon>Actinomycetales</taxon>
        <taxon>Actinomycetaceae</taxon>
        <taxon>Actinomyces</taxon>
    </lineage>
</organism>
<keyword evidence="1" id="KW-0540">Nuclease</keyword>
<sequence>MDLEAAGMSFEEGVEIEGVGEVDLVVEGWVVVELDGYTYHCDEYQFGLDRWRDRRLVARGFLPLRFTRKDVYAHQVVPDVQRALKRWGVSKSVTKAVAGAECV</sequence>
<protein>
    <submittedName>
        <fullName evidence="1">Endonuclease domain-containing protein</fullName>
    </submittedName>
</protein>
<accession>A0AA47IKU3</accession>
<dbReference type="GO" id="GO:0004519">
    <property type="term" value="F:endonuclease activity"/>
    <property type="evidence" value="ECO:0007669"/>
    <property type="project" value="UniProtKB-KW"/>
</dbReference>
<evidence type="ECO:0000313" key="2">
    <source>
        <dbReference type="Proteomes" id="UP001163127"/>
    </source>
</evidence>
<dbReference type="AlphaFoldDB" id="A0AA47IKU3"/>
<dbReference type="EMBL" id="CP113787">
    <property type="protein sequence ID" value="WAL41882.1"/>
    <property type="molecule type" value="Genomic_DNA"/>
</dbReference>
<dbReference type="Gene3D" id="3.40.960.10">
    <property type="entry name" value="VSR Endonuclease"/>
    <property type="match status" value="1"/>
</dbReference>
<proteinExistence type="predicted"/>
<evidence type="ECO:0000313" key="1">
    <source>
        <dbReference type="EMBL" id="WAL41882.1"/>
    </source>
</evidence>
<dbReference type="Proteomes" id="UP001163127">
    <property type="component" value="Chromosome"/>
</dbReference>
<keyword evidence="1" id="KW-0255">Endonuclease</keyword>
<dbReference type="SUPFAM" id="SSF52980">
    <property type="entry name" value="Restriction endonuclease-like"/>
    <property type="match status" value="1"/>
</dbReference>
<reference evidence="1" key="1">
    <citation type="submission" date="2022-11" db="EMBL/GenBank/DDBJ databases">
        <title>Dental biofilm bacteria. Genome sequencing and assembly.</title>
        <authorList>
            <person name="Robertsson C."/>
        </authorList>
    </citation>
    <scope>NUCLEOTIDE SEQUENCE</scope>
    <source>
        <strain evidence="1">CW</strain>
    </source>
</reference>
<keyword evidence="1" id="KW-0378">Hydrolase</keyword>
<dbReference type="InterPro" id="IPR011335">
    <property type="entry name" value="Restrct_endonuc-II-like"/>
</dbReference>
<gene>
    <name evidence="1" type="ORF">OFA60_07270</name>
</gene>